<keyword evidence="3" id="KW-0732">Signal</keyword>
<reference evidence="6" key="1">
    <citation type="journal article" date="2014" name="Int. J. Syst. Evol. Microbiol.">
        <title>Complete genome sequence of Corynebacterium casei LMG S-19264T (=DSM 44701T), isolated from a smear-ripened cheese.</title>
        <authorList>
            <consortium name="US DOE Joint Genome Institute (JGI-PGF)"/>
            <person name="Walter F."/>
            <person name="Albersmeier A."/>
            <person name="Kalinowski J."/>
            <person name="Ruckert C."/>
        </authorList>
    </citation>
    <scope>NUCLEOTIDE SEQUENCE</scope>
    <source>
        <strain evidence="6">KCTC 42731</strain>
    </source>
</reference>
<dbReference type="GO" id="GO:0009279">
    <property type="term" value="C:cell outer membrane"/>
    <property type="evidence" value="ECO:0007669"/>
    <property type="project" value="UniProtKB-SubCell"/>
</dbReference>
<evidence type="ECO:0000256" key="3">
    <source>
        <dbReference type="ARBA" id="ARBA00022729"/>
    </source>
</evidence>
<evidence type="ECO:0000313" key="6">
    <source>
        <dbReference type="EMBL" id="GHG06454.1"/>
    </source>
</evidence>
<keyword evidence="5" id="KW-0998">Cell outer membrane</keyword>
<protein>
    <submittedName>
        <fullName evidence="6">Membrane protein</fullName>
    </submittedName>
</protein>
<evidence type="ECO:0000256" key="4">
    <source>
        <dbReference type="ARBA" id="ARBA00023136"/>
    </source>
</evidence>
<proteinExistence type="inferred from homology"/>
<keyword evidence="4" id="KW-0472">Membrane</keyword>
<accession>A0A919BS48</accession>
<organism evidence="6 7">
    <name type="scientific">Thalassotalea marina</name>
    <dbReference type="NCBI Taxonomy" id="1673741"/>
    <lineage>
        <taxon>Bacteria</taxon>
        <taxon>Pseudomonadati</taxon>
        <taxon>Pseudomonadota</taxon>
        <taxon>Gammaproteobacteria</taxon>
        <taxon>Alteromonadales</taxon>
        <taxon>Colwelliaceae</taxon>
        <taxon>Thalassotalea</taxon>
    </lineage>
</organism>
<reference evidence="6" key="2">
    <citation type="submission" date="2020-09" db="EMBL/GenBank/DDBJ databases">
        <authorList>
            <person name="Sun Q."/>
            <person name="Kim S."/>
        </authorList>
    </citation>
    <scope>NUCLEOTIDE SEQUENCE</scope>
    <source>
        <strain evidence="6">KCTC 42731</strain>
    </source>
</reference>
<comment type="similarity">
    <text evidence="2">Belongs to the MipA/OmpV family.</text>
</comment>
<dbReference type="Pfam" id="PF06629">
    <property type="entry name" value="MipA"/>
    <property type="match status" value="1"/>
</dbReference>
<evidence type="ECO:0000256" key="2">
    <source>
        <dbReference type="ARBA" id="ARBA00005722"/>
    </source>
</evidence>
<dbReference type="PANTHER" id="PTHR38776">
    <property type="entry name" value="MLTA-INTERACTING PROTEIN-RELATED"/>
    <property type="match status" value="1"/>
</dbReference>
<keyword evidence="7" id="KW-1185">Reference proteome</keyword>
<name>A0A919BS48_9GAMM</name>
<dbReference type="InterPro" id="IPR010583">
    <property type="entry name" value="MipA"/>
</dbReference>
<dbReference type="PANTHER" id="PTHR38776:SF1">
    <property type="entry name" value="MLTA-INTERACTING PROTEIN-RELATED"/>
    <property type="match status" value="1"/>
</dbReference>
<sequence length="260" mass="29596">MLTMLFDKKIIACIGLMLSNNVIAQQWQLEVGGGGFYQSSLFTGVDGTLLGLPYINAEYGRWSLGMKHGLFRYRLFDKDSSFQTWVGLGIRDETYGGIFMRDSDLSDDRVFNGYKAGDTDFTYTVSMQWHDLALNFEQDFSNHSEGYVADISYQFLDIPVTQQFFIKAKAGARYYDENYVDYIYGVSQENSNLRVGRYFYQGEAATNGYASIDLIYAFNKNWTLISSTKAEHIADEIANSPLVDEDVSYSMMLLLTYKGL</sequence>
<dbReference type="Proteomes" id="UP000623842">
    <property type="component" value="Unassembled WGS sequence"/>
</dbReference>
<evidence type="ECO:0000313" key="7">
    <source>
        <dbReference type="Proteomes" id="UP000623842"/>
    </source>
</evidence>
<comment type="caution">
    <text evidence="6">The sequence shown here is derived from an EMBL/GenBank/DDBJ whole genome shotgun (WGS) entry which is preliminary data.</text>
</comment>
<evidence type="ECO:0000256" key="1">
    <source>
        <dbReference type="ARBA" id="ARBA00004442"/>
    </source>
</evidence>
<evidence type="ECO:0000256" key="5">
    <source>
        <dbReference type="ARBA" id="ARBA00023237"/>
    </source>
</evidence>
<dbReference type="AlphaFoldDB" id="A0A919BS48"/>
<gene>
    <name evidence="6" type="ORF">GCM10017161_40130</name>
</gene>
<dbReference type="EMBL" id="BNCK01000013">
    <property type="protein sequence ID" value="GHG06454.1"/>
    <property type="molecule type" value="Genomic_DNA"/>
</dbReference>
<comment type="subcellular location">
    <subcellularLocation>
        <location evidence="1">Cell outer membrane</location>
    </subcellularLocation>
</comment>